<evidence type="ECO:0000256" key="1">
    <source>
        <dbReference type="SAM" id="MobiDB-lite"/>
    </source>
</evidence>
<evidence type="ECO:0000313" key="3">
    <source>
        <dbReference type="Proteomes" id="UP000041254"/>
    </source>
</evidence>
<feature type="compositionally biased region" description="Polar residues" evidence="1">
    <location>
        <begin position="157"/>
        <end position="168"/>
    </location>
</feature>
<dbReference type="AlphaFoldDB" id="A0A0G4F3T1"/>
<organism evidence="2 3">
    <name type="scientific">Vitrella brassicaformis (strain CCMP3155)</name>
    <dbReference type="NCBI Taxonomy" id="1169540"/>
    <lineage>
        <taxon>Eukaryota</taxon>
        <taxon>Sar</taxon>
        <taxon>Alveolata</taxon>
        <taxon>Colpodellida</taxon>
        <taxon>Vitrellaceae</taxon>
        <taxon>Vitrella</taxon>
    </lineage>
</organism>
<dbReference type="Proteomes" id="UP000041254">
    <property type="component" value="Unassembled WGS sequence"/>
</dbReference>
<protein>
    <submittedName>
        <fullName evidence="2">Uncharacterized protein</fullName>
    </submittedName>
</protein>
<sequence>MLSLSDTPLGPQANVESQPSSCPPEHQHQSRCPQSRADFHAAEDAYYRDPANDTLLQFQPSQPFMSIQEHGRKIMEKEREQRQKKELDERLASDPVFAENYRLSRLMEFEYVFGNHIEELDSNCSEEPVLTNWPQRSRHVTPPMLSSPLLHAATPADSDSGSGGSTPRTLGRPSVGCWPCSSKAEPLNSHSDHRPNSHLGEPNSVPQPVWQRLWSFVCALPGNVWRGCRKVWDSICAWCHRCLVGDKKSR</sequence>
<dbReference type="InParanoid" id="A0A0G4F3T1"/>
<dbReference type="PhylomeDB" id="A0A0G4F3T1"/>
<feature type="region of interest" description="Disordered" evidence="1">
    <location>
        <begin position="1"/>
        <end position="37"/>
    </location>
</feature>
<name>A0A0G4F3T1_VITBC</name>
<dbReference type="VEuPathDB" id="CryptoDB:Vbra_1306"/>
<accession>A0A0G4F3T1</accession>
<evidence type="ECO:0000313" key="2">
    <source>
        <dbReference type="EMBL" id="CEM06883.1"/>
    </source>
</evidence>
<reference evidence="2 3" key="1">
    <citation type="submission" date="2014-11" db="EMBL/GenBank/DDBJ databases">
        <authorList>
            <person name="Zhu J."/>
            <person name="Qi W."/>
            <person name="Song R."/>
        </authorList>
    </citation>
    <scope>NUCLEOTIDE SEQUENCE [LARGE SCALE GENOMIC DNA]</scope>
</reference>
<keyword evidence="3" id="KW-1185">Reference proteome</keyword>
<proteinExistence type="predicted"/>
<gene>
    <name evidence="2" type="ORF">Vbra_1306</name>
</gene>
<feature type="region of interest" description="Disordered" evidence="1">
    <location>
        <begin position="136"/>
        <end position="171"/>
    </location>
</feature>
<dbReference type="EMBL" id="CDMY01000372">
    <property type="protein sequence ID" value="CEM06883.1"/>
    <property type="molecule type" value="Genomic_DNA"/>
</dbReference>